<evidence type="ECO:0000256" key="5">
    <source>
        <dbReference type="ARBA" id="ARBA00023128"/>
    </source>
</evidence>
<dbReference type="SUPFAM" id="SSF57829">
    <property type="entry name" value="Zn-binding ribosomal proteins"/>
    <property type="match status" value="1"/>
</dbReference>
<evidence type="ECO:0000313" key="9">
    <source>
        <dbReference type="Proteomes" id="UP000030687"/>
    </source>
</evidence>
<comment type="subcellular location">
    <subcellularLocation>
        <location evidence="1">Mitochondrion</location>
    </subcellularLocation>
</comment>
<protein>
    <recommendedName>
        <fullName evidence="7">Large ribosomal subunit protein bL32m</fullName>
    </recommendedName>
</protein>
<comment type="similarity">
    <text evidence="2">Belongs to the bacterial ribosomal protein bL32 family.</text>
</comment>
<proteinExistence type="inferred from homology"/>
<dbReference type="Proteomes" id="UP000030687">
    <property type="component" value="Unassembled WGS sequence"/>
</dbReference>
<name>V4TK21_CITCL</name>
<dbReference type="STRING" id="85681.V4TK21"/>
<dbReference type="PANTHER" id="PTHR21026:SF2">
    <property type="entry name" value="LARGE RIBOSOMAL SUBUNIT PROTEIN BL32M"/>
    <property type="match status" value="1"/>
</dbReference>
<dbReference type="Pfam" id="PF01783">
    <property type="entry name" value="Ribosomal_L32p"/>
    <property type="match status" value="1"/>
</dbReference>
<sequence>MALRLAMLKSAGGTAGWTWPFRRWAHATALPLPLDTAISSQIPPPPLVLPEFDRNGDTTNYNNNSEFGFPSYSFAGSMELMAVPKKKVSRHKRGIRNGPKALKPVPVIVRCKSCGRVKLPHFFCCSGERKNHE</sequence>
<dbReference type="GO" id="GO:0003735">
    <property type="term" value="F:structural constituent of ribosome"/>
    <property type="evidence" value="ECO:0007669"/>
    <property type="project" value="InterPro"/>
</dbReference>
<organism evidence="8 9">
    <name type="scientific">Citrus clementina</name>
    <name type="common">Clementine</name>
    <name type="synonym">Citrus deliciosa x Citrus sinensis</name>
    <dbReference type="NCBI Taxonomy" id="85681"/>
    <lineage>
        <taxon>Eukaryota</taxon>
        <taxon>Viridiplantae</taxon>
        <taxon>Streptophyta</taxon>
        <taxon>Embryophyta</taxon>
        <taxon>Tracheophyta</taxon>
        <taxon>Spermatophyta</taxon>
        <taxon>Magnoliopsida</taxon>
        <taxon>eudicotyledons</taxon>
        <taxon>Gunneridae</taxon>
        <taxon>Pentapetalae</taxon>
        <taxon>rosids</taxon>
        <taxon>malvids</taxon>
        <taxon>Sapindales</taxon>
        <taxon>Rutaceae</taxon>
        <taxon>Aurantioideae</taxon>
        <taxon>Citrus</taxon>
    </lineage>
</organism>
<dbReference type="GO" id="GO:0006412">
    <property type="term" value="P:translation"/>
    <property type="evidence" value="ECO:0007669"/>
    <property type="project" value="InterPro"/>
</dbReference>
<evidence type="ECO:0000256" key="6">
    <source>
        <dbReference type="ARBA" id="ARBA00023274"/>
    </source>
</evidence>
<dbReference type="InterPro" id="IPR002677">
    <property type="entry name" value="Ribosomal_bL32"/>
</dbReference>
<evidence type="ECO:0000256" key="1">
    <source>
        <dbReference type="ARBA" id="ARBA00004173"/>
    </source>
</evidence>
<keyword evidence="9" id="KW-1185">Reference proteome</keyword>
<dbReference type="OrthoDB" id="2014905at2759"/>
<dbReference type="OMA" id="NGSMELM"/>
<dbReference type="eggNOG" id="ENOG502S4EG">
    <property type="taxonomic scope" value="Eukaryota"/>
</dbReference>
<evidence type="ECO:0000313" key="8">
    <source>
        <dbReference type="EMBL" id="ESR51980.1"/>
    </source>
</evidence>
<keyword evidence="4" id="KW-0689">Ribosomal protein</keyword>
<dbReference type="InterPro" id="IPR051991">
    <property type="entry name" value="Mitoribosomal_protein_bL32"/>
</dbReference>
<dbReference type="AlphaFoldDB" id="V4TK21"/>
<evidence type="ECO:0000256" key="4">
    <source>
        <dbReference type="ARBA" id="ARBA00022980"/>
    </source>
</evidence>
<accession>V4TK21</accession>
<evidence type="ECO:0000256" key="7">
    <source>
        <dbReference type="ARBA" id="ARBA00039935"/>
    </source>
</evidence>
<evidence type="ECO:0000256" key="3">
    <source>
        <dbReference type="ARBA" id="ARBA00022946"/>
    </source>
</evidence>
<dbReference type="InParanoid" id="V4TK21"/>
<dbReference type="PANTHER" id="PTHR21026">
    <property type="entry name" value="39S RIBOSOMAL PROTEIN L32, MITOCHONDRIAL"/>
    <property type="match status" value="1"/>
</dbReference>
<dbReference type="EMBL" id="KI536726">
    <property type="protein sequence ID" value="ESR51980.1"/>
    <property type="molecule type" value="Genomic_DNA"/>
</dbReference>
<keyword evidence="6" id="KW-0687">Ribonucleoprotein</keyword>
<evidence type="ECO:0000256" key="2">
    <source>
        <dbReference type="ARBA" id="ARBA00008560"/>
    </source>
</evidence>
<dbReference type="GO" id="GO:0005762">
    <property type="term" value="C:mitochondrial large ribosomal subunit"/>
    <property type="evidence" value="ECO:0007669"/>
    <property type="project" value="TreeGrafter"/>
</dbReference>
<reference evidence="8 9" key="1">
    <citation type="submission" date="2013-10" db="EMBL/GenBank/DDBJ databases">
        <authorList>
            <consortium name="International Citrus Genome Consortium"/>
            <person name="Jenkins J."/>
            <person name="Schmutz J."/>
            <person name="Prochnik S."/>
            <person name="Rokhsar D."/>
            <person name="Gmitter F."/>
            <person name="Ollitrault P."/>
            <person name="Machado M."/>
            <person name="Talon M."/>
            <person name="Wincker P."/>
            <person name="Jaillon O."/>
            <person name="Morgante M."/>
        </authorList>
    </citation>
    <scope>NUCLEOTIDE SEQUENCE</scope>
    <source>
        <strain evidence="9">cv. Clemenules</strain>
    </source>
</reference>
<keyword evidence="5" id="KW-0496">Mitochondrion</keyword>
<dbReference type="FunCoup" id="V4TK21">
    <property type="interactions" value="524"/>
</dbReference>
<dbReference type="KEGG" id="cic:CICLE_v10033055mg"/>
<gene>
    <name evidence="8" type="ORF">CICLE_v10033055mg</name>
</gene>
<keyword evidence="3" id="KW-0809">Transit peptide</keyword>
<dbReference type="Gramene" id="ESR51980">
    <property type="protein sequence ID" value="ESR51980"/>
    <property type="gene ID" value="CICLE_v10033055mg"/>
</dbReference>
<dbReference type="HAMAP" id="MF_00340">
    <property type="entry name" value="Ribosomal_bL32"/>
    <property type="match status" value="1"/>
</dbReference>
<dbReference type="InterPro" id="IPR011332">
    <property type="entry name" value="Ribosomal_zn-bd"/>
</dbReference>
<dbReference type="NCBIfam" id="TIGR01031">
    <property type="entry name" value="rpmF_bact"/>
    <property type="match status" value="1"/>
</dbReference>